<gene>
    <name evidence="1" type="ORF">DFH07DRAFT_736702</name>
</gene>
<feature type="non-terminal residue" evidence="1">
    <location>
        <position position="149"/>
    </location>
</feature>
<keyword evidence="2" id="KW-1185">Reference proteome</keyword>
<dbReference type="EMBL" id="JARJLG010000030">
    <property type="protein sequence ID" value="KAJ7767378.1"/>
    <property type="molecule type" value="Genomic_DNA"/>
</dbReference>
<dbReference type="Proteomes" id="UP001215280">
    <property type="component" value="Unassembled WGS sequence"/>
</dbReference>
<comment type="caution">
    <text evidence="1">The sequence shown here is derived from an EMBL/GenBank/DDBJ whole genome shotgun (WGS) entry which is preliminary data.</text>
</comment>
<sequence length="149" mass="16368">MASTKDSSICPVLDGPKTFQIWNIRIIGKLRREKVADTLKGKPTALQVPLPGEATGTYADTWEIRDNKAHGIIIDHISDRLALKVGHLDTAERLYNELVRIHQAANMGINAFYVFSGLMKLSWDGTSSIEDHIGLINAGANKLTAMKKG</sequence>
<protein>
    <submittedName>
        <fullName evidence="1">Uncharacterized protein</fullName>
    </submittedName>
</protein>
<accession>A0AAD7NML8</accession>
<reference evidence="1" key="1">
    <citation type="submission" date="2023-03" db="EMBL/GenBank/DDBJ databases">
        <title>Massive genome expansion in bonnet fungi (Mycena s.s.) driven by repeated elements and novel gene families across ecological guilds.</title>
        <authorList>
            <consortium name="Lawrence Berkeley National Laboratory"/>
            <person name="Harder C.B."/>
            <person name="Miyauchi S."/>
            <person name="Viragh M."/>
            <person name="Kuo A."/>
            <person name="Thoen E."/>
            <person name="Andreopoulos B."/>
            <person name="Lu D."/>
            <person name="Skrede I."/>
            <person name="Drula E."/>
            <person name="Henrissat B."/>
            <person name="Morin E."/>
            <person name="Kohler A."/>
            <person name="Barry K."/>
            <person name="LaButti K."/>
            <person name="Morin E."/>
            <person name="Salamov A."/>
            <person name="Lipzen A."/>
            <person name="Mereny Z."/>
            <person name="Hegedus B."/>
            <person name="Baldrian P."/>
            <person name="Stursova M."/>
            <person name="Weitz H."/>
            <person name="Taylor A."/>
            <person name="Grigoriev I.V."/>
            <person name="Nagy L.G."/>
            <person name="Martin F."/>
            <person name="Kauserud H."/>
        </authorList>
    </citation>
    <scope>NUCLEOTIDE SEQUENCE</scope>
    <source>
        <strain evidence="1">CBHHK188m</strain>
    </source>
</reference>
<name>A0AAD7NML8_9AGAR</name>
<organism evidence="1 2">
    <name type="scientific">Mycena maculata</name>
    <dbReference type="NCBI Taxonomy" id="230809"/>
    <lineage>
        <taxon>Eukaryota</taxon>
        <taxon>Fungi</taxon>
        <taxon>Dikarya</taxon>
        <taxon>Basidiomycota</taxon>
        <taxon>Agaricomycotina</taxon>
        <taxon>Agaricomycetes</taxon>
        <taxon>Agaricomycetidae</taxon>
        <taxon>Agaricales</taxon>
        <taxon>Marasmiineae</taxon>
        <taxon>Mycenaceae</taxon>
        <taxon>Mycena</taxon>
    </lineage>
</organism>
<proteinExistence type="predicted"/>
<evidence type="ECO:0000313" key="2">
    <source>
        <dbReference type="Proteomes" id="UP001215280"/>
    </source>
</evidence>
<dbReference type="AlphaFoldDB" id="A0AAD7NML8"/>
<dbReference type="Pfam" id="PF14223">
    <property type="entry name" value="Retrotran_gag_2"/>
    <property type="match status" value="1"/>
</dbReference>
<evidence type="ECO:0000313" key="1">
    <source>
        <dbReference type="EMBL" id="KAJ7767378.1"/>
    </source>
</evidence>